<keyword evidence="5" id="KW-1185">Reference proteome</keyword>
<name>A0A4R1HGE3_PSEEN</name>
<evidence type="ECO:0000259" key="3">
    <source>
        <dbReference type="Pfam" id="PF13458"/>
    </source>
</evidence>
<evidence type="ECO:0000256" key="2">
    <source>
        <dbReference type="ARBA" id="ARBA00022729"/>
    </source>
</evidence>
<dbReference type="SUPFAM" id="SSF53822">
    <property type="entry name" value="Periplasmic binding protein-like I"/>
    <property type="match status" value="1"/>
</dbReference>
<dbReference type="Gene3D" id="3.40.50.2300">
    <property type="match status" value="2"/>
</dbReference>
<dbReference type="PANTHER" id="PTHR30483">
    <property type="entry name" value="LEUCINE-SPECIFIC-BINDING PROTEIN"/>
    <property type="match status" value="1"/>
</dbReference>
<dbReference type="PANTHER" id="PTHR30483:SF37">
    <property type="entry name" value="ABC TRANSPORTER SUBSTRATE-BINDING PROTEIN"/>
    <property type="match status" value="1"/>
</dbReference>
<dbReference type="Pfam" id="PF13458">
    <property type="entry name" value="Peripla_BP_6"/>
    <property type="match status" value="1"/>
</dbReference>
<evidence type="ECO:0000313" key="4">
    <source>
        <dbReference type="EMBL" id="TCK20778.1"/>
    </source>
</evidence>
<protein>
    <submittedName>
        <fullName evidence="4">Amino acid/amide ABC transporter substrate-binding protein (HAAT family)</fullName>
    </submittedName>
</protein>
<evidence type="ECO:0000313" key="5">
    <source>
        <dbReference type="Proteomes" id="UP000295560"/>
    </source>
</evidence>
<feature type="domain" description="Leucine-binding protein" evidence="3">
    <location>
        <begin position="3"/>
        <end position="334"/>
    </location>
</feature>
<dbReference type="InterPro" id="IPR051010">
    <property type="entry name" value="BCAA_transport"/>
</dbReference>
<dbReference type="AlphaFoldDB" id="A0A4R1HGE3"/>
<organism evidence="4 5">
    <name type="scientific">Pseudonocardia endophytica</name>
    <dbReference type="NCBI Taxonomy" id="401976"/>
    <lineage>
        <taxon>Bacteria</taxon>
        <taxon>Bacillati</taxon>
        <taxon>Actinomycetota</taxon>
        <taxon>Actinomycetes</taxon>
        <taxon>Pseudonocardiales</taxon>
        <taxon>Pseudonocardiaceae</taxon>
        <taxon>Pseudonocardia</taxon>
    </lineage>
</organism>
<comment type="caution">
    <text evidence="4">The sequence shown here is derived from an EMBL/GenBank/DDBJ whole genome shotgun (WGS) entry which is preliminary data.</text>
</comment>
<reference evidence="4 5" key="1">
    <citation type="submission" date="2019-03" db="EMBL/GenBank/DDBJ databases">
        <title>Sequencing the genomes of 1000 actinobacteria strains.</title>
        <authorList>
            <person name="Klenk H.-P."/>
        </authorList>
    </citation>
    <scope>NUCLEOTIDE SEQUENCE [LARGE SCALE GENOMIC DNA]</scope>
    <source>
        <strain evidence="4 5">DSM 44969</strain>
    </source>
</reference>
<proteinExistence type="inferred from homology"/>
<dbReference type="InterPro" id="IPR028082">
    <property type="entry name" value="Peripla_BP_I"/>
</dbReference>
<dbReference type="EMBL" id="SMFZ01000002">
    <property type="protein sequence ID" value="TCK20778.1"/>
    <property type="molecule type" value="Genomic_DNA"/>
</dbReference>
<evidence type="ECO:0000256" key="1">
    <source>
        <dbReference type="ARBA" id="ARBA00010062"/>
    </source>
</evidence>
<keyword evidence="2" id="KW-0732">Signal</keyword>
<dbReference type="Proteomes" id="UP000295560">
    <property type="component" value="Unassembled WGS sequence"/>
</dbReference>
<comment type="similarity">
    <text evidence="1">Belongs to the leucine-binding protein family.</text>
</comment>
<dbReference type="InterPro" id="IPR028081">
    <property type="entry name" value="Leu-bd"/>
</dbReference>
<dbReference type="RefSeq" id="WP_165922443.1">
    <property type="nucleotide sequence ID" value="NZ_SMFZ01000002.1"/>
</dbReference>
<sequence>MLRIGAALSLTGRFARFGTQAAAGLQAWRDLDGGAGIEIVDDGSSPASVTSALDALAGRCDVLLGPYGTSTARAAARWARDHDRLVWNHGGAGGDLQVPGRVVPVITPTERYGEAFVRHVAEHRPGSELRLVGGPGTFGPQVIDGMRRTAASLGVPLSDTGDVLFTAGTFEHDTGLIAGLQRSAPGATADAGPDAGRRCSAGPGHRRYPAVVGAVAAGVRAFAEAVPDPEGAYGVAQWMAGAGDPVVVGPEEDAFVARYRDITGSDPDYPAVQAAAAAAIAVHCTDLAGTTDPDALWSAATGLRTTTLYGAFGIDPTTGAQTDHTLTLVRWQDGRLLPVR</sequence>
<gene>
    <name evidence="4" type="ORF">EV378_4741</name>
</gene>
<accession>A0A4R1HGE3</accession>